<evidence type="ECO:0000313" key="1">
    <source>
        <dbReference type="EMBL" id="MEQ2256685.1"/>
    </source>
</evidence>
<organism evidence="1 2">
    <name type="scientific">Ilyodon furcidens</name>
    <name type="common">goldbreast splitfin</name>
    <dbReference type="NCBI Taxonomy" id="33524"/>
    <lineage>
        <taxon>Eukaryota</taxon>
        <taxon>Metazoa</taxon>
        <taxon>Chordata</taxon>
        <taxon>Craniata</taxon>
        <taxon>Vertebrata</taxon>
        <taxon>Euteleostomi</taxon>
        <taxon>Actinopterygii</taxon>
        <taxon>Neopterygii</taxon>
        <taxon>Teleostei</taxon>
        <taxon>Neoteleostei</taxon>
        <taxon>Acanthomorphata</taxon>
        <taxon>Ovalentaria</taxon>
        <taxon>Atherinomorphae</taxon>
        <taxon>Cyprinodontiformes</taxon>
        <taxon>Goodeidae</taxon>
        <taxon>Ilyodon</taxon>
    </lineage>
</organism>
<keyword evidence="2" id="KW-1185">Reference proteome</keyword>
<dbReference type="Proteomes" id="UP001482620">
    <property type="component" value="Unassembled WGS sequence"/>
</dbReference>
<proteinExistence type="predicted"/>
<sequence length="122" mass="13677">MEQRKNADLHVWTEPTLQSNPPINLSRGCRHKNRRYSESLLKEPSLASAPLLYHTCKRELSCACKQTRQVKPVGCQNKQSNLLTGTGERGIHFSSSGQFNCLTEITMDLKSCGILFSNLLQG</sequence>
<dbReference type="EMBL" id="JAHRIQ010107658">
    <property type="protein sequence ID" value="MEQ2256685.1"/>
    <property type="molecule type" value="Genomic_DNA"/>
</dbReference>
<gene>
    <name evidence="1" type="ORF">ILYODFUR_026602</name>
</gene>
<feature type="non-terminal residue" evidence="1">
    <location>
        <position position="122"/>
    </location>
</feature>
<evidence type="ECO:0000313" key="2">
    <source>
        <dbReference type="Proteomes" id="UP001482620"/>
    </source>
</evidence>
<comment type="caution">
    <text evidence="1">The sequence shown here is derived from an EMBL/GenBank/DDBJ whole genome shotgun (WGS) entry which is preliminary data.</text>
</comment>
<name>A0ABV0VIC3_9TELE</name>
<protein>
    <submittedName>
        <fullName evidence="1">Uncharacterized protein</fullName>
    </submittedName>
</protein>
<reference evidence="1 2" key="1">
    <citation type="submission" date="2021-06" db="EMBL/GenBank/DDBJ databases">
        <authorList>
            <person name="Palmer J.M."/>
        </authorList>
    </citation>
    <scope>NUCLEOTIDE SEQUENCE [LARGE SCALE GENOMIC DNA]</scope>
    <source>
        <strain evidence="2">if_2019</strain>
        <tissue evidence="1">Muscle</tissue>
    </source>
</reference>
<accession>A0ABV0VIC3</accession>